<sequence>MPVTKIQFQPGFDKQNTEITSKGKWIDGDKARFRYGFPEKMGGWKKVSDTTFTGVARGQLAWNSLDGTAYDALGTNKKLYIYNEGNFFDATPERSSADITSVFTTTNASSVFTITHTSHGAAEGDYVTISSTSATIGGVAAGTVDGEYEIASVPTTSTYTVDIGTNASSAVTTTGNCTVAYDTTAGRDKALIGYGWGTGAWDSSNTWDTPTSSSTVTIALRNWSLDTWGEDLIAQDIDGG</sequence>
<proteinExistence type="predicted"/>
<accession>A0A382QMS2</accession>
<dbReference type="EMBL" id="UINC01115322">
    <property type="protein sequence ID" value="SVC86257.1"/>
    <property type="molecule type" value="Genomic_DNA"/>
</dbReference>
<feature type="non-terminal residue" evidence="1">
    <location>
        <position position="240"/>
    </location>
</feature>
<evidence type="ECO:0000313" key="1">
    <source>
        <dbReference type="EMBL" id="SVC86257.1"/>
    </source>
</evidence>
<name>A0A382QMS2_9ZZZZ</name>
<dbReference type="InterPro" id="IPR023366">
    <property type="entry name" value="ATP_synth_asu-like_sf"/>
</dbReference>
<gene>
    <name evidence="1" type="ORF">METZ01_LOCUS339111</name>
</gene>
<reference evidence="1" key="1">
    <citation type="submission" date="2018-05" db="EMBL/GenBank/DDBJ databases">
        <authorList>
            <person name="Lanie J.A."/>
            <person name="Ng W.-L."/>
            <person name="Kazmierczak K.M."/>
            <person name="Andrzejewski T.M."/>
            <person name="Davidsen T.M."/>
            <person name="Wayne K.J."/>
            <person name="Tettelin H."/>
            <person name="Glass J.I."/>
            <person name="Rusch D."/>
            <person name="Podicherti R."/>
            <person name="Tsui H.-C.T."/>
            <person name="Winkler M.E."/>
        </authorList>
    </citation>
    <scope>NUCLEOTIDE SEQUENCE</scope>
</reference>
<dbReference type="Gene3D" id="2.40.30.20">
    <property type="match status" value="1"/>
</dbReference>
<organism evidence="1">
    <name type="scientific">marine metagenome</name>
    <dbReference type="NCBI Taxonomy" id="408172"/>
    <lineage>
        <taxon>unclassified sequences</taxon>
        <taxon>metagenomes</taxon>
        <taxon>ecological metagenomes</taxon>
    </lineage>
</organism>
<protein>
    <submittedName>
        <fullName evidence="1">Uncharacterized protein</fullName>
    </submittedName>
</protein>
<dbReference type="AlphaFoldDB" id="A0A382QMS2"/>